<reference evidence="2" key="1">
    <citation type="submission" date="2007-04" db="EMBL/GenBank/DDBJ databases">
        <authorList>
            <consortium name="The Broad Institute Genome Sequencing Platform"/>
            <person name="Birren B."/>
            <person name="Lander E."/>
            <person name="Galagan J."/>
            <person name="Nusbaum C."/>
            <person name="Devon K."/>
            <person name="Ma L.-J."/>
            <person name="Jaffe D."/>
            <person name="Butler J."/>
            <person name="Alvarez P."/>
            <person name="Gnerre S."/>
            <person name="Grabherr M."/>
            <person name="Kleber M."/>
            <person name="Mauceli E."/>
            <person name="Brockman W."/>
            <person name="MacCallum I.A."/>
            <person name="Young S."/>
            <person name="LaButti K."/>
            <person name="DeCaprio D."/>
            <person name="Crawford M."/>
            <person name="Koehrsen M."/>
            <person name="Engels R."/>
            <person name="Montgomery P."/>
            <person name="Pearson M."/>
            <person name="Howarth C."/>
            <person name="Larson L."/>
            <person name="White J."/>
            <person name="O'Leary S."/>
            <person name="Kodira C."/>
            <person name="Zeng Q."/>
            <person name="Yandava C."/>
            <person name="Alvarado L."/>
            <person name="Kistler C."/>
            <person name="Shim W.-B."/>
            <person name="Kang S."/>
            <person name="Woloshuk C."/>
        </authorList>
    </citation>
    <scope>NUCLEOTIDE SEQUENCE</scope>
    <source>
        <strain evidence="2">4287</strain>
    </source>
</reference>
<evidence type="ECO:0000256" key="1">
    <source>
        <dbReference type="SAM" id="Phobius"/>
    </source>
</evidence>
<accession>A0A0J9V5V5</accession>
<organism evidence="2 3">
    <name type="scientific">Fusarium oxysporum f. sp. lycopersici (strain 4287 / CBS 123668 / FGSC 9935 / NRRL 34936)</name>
    <name type="common">Fusarium vascular wilt of tomato</name>
    <dbReference type="NCBI Taxonomy" id="426428"/>
    <lineage>
        <taxon>Eukaryota</taxon>
        <taxon>Fungi</taxon>
        <taxon>Dikarya</taxon>
        <taxon>Ascomycota</taxon>
        <taxon>Pezizomycotina</taxon>
        <taxon>Sordariomycetes</taxon>
        <taxon>Hypocreomycetidae</taxon>
        <taxon>Hypocreales</taxon>
        <taxon>Nectriaceae</taxon>
        <taxon>Fusarium</taxon>
        <taxon>Fusarium oxysporum species complex</taxon>
    </lineage>
</organism>
<proteinExistence type="predicted"/>
<keyword evidence="1" id="KW-0472">Membrane</keyword>
<name>A0A0J9V5V5_FUSO4</name>
<evidence type="ECO:0000313" key="3">
    <source>
        <dbReference type="Proteomes" id="UP000009097"/>
    </source>
</evidence>
<dbReference type="VEuPathDB" id="FungiDB:FOXG_19787"/>
<evidence type="ECO:0000313" key="2">
    <source>
        <dbReference type="EMBL" id="KNB06919.1"/>
    </source>
</evidence>
<dbReference type="Proteomes" id="UP000009097">
    <property type="component" value="Unassembled WGS sequence"/>
</dbReference>
<gene>
    <name evidence="2" type="ORF">FOXG_19787</name>
</gene>
<dbReference type="GeneID" id="28960493"/>
<keyword evidence="1" id="KW-0812">Transmembrane</keyword>
<dbReference type="EMBL" id="DS231705">
    <property type="protein sequence ID" value="KNB06919.1"/>
    <property type="molecule type" value="Genomic_DNA"/>
</dbReference>
<feature type="transmembrane region" description="Helical" evidence="1">
    <location>
        <begin position="21"/>
        <end position="43"/>
    </location>
</feature>
<sequence length="126" mass="14189">MTMVSSQRFVRLIIVSKHLNVLCYWVAMNASSWSAVPGTWLSISGSPNRLFRPNRCRLKDERLLQLARKITDDGVSVENGIRRTPSLLNLLADGRACCRNSSLTRSNRSDSMGRDSTRRCVLLVHA</sequence>
<dbReference type="KEGG" id="fox:FOXG_19787"/>
<reference evidence="2" key="2">
    <citation type="journal article" date="2010" name="Nature">
        <title>Comparative genomics reveals mobile pathogenicity chromosomes in Fusarium.</title>
        <authorList>
            <person name="Ma L.J."/>
            <person name="van der Does H.C."/>
            <person name="Borkovich K.A."/>
            <person name="Coleman J.J."/>
            <person name="Daboussi M.J."/>
            <person name="Di Pietro A."/>
            <person name="Dufresne M."/>
            <person name="Freitag M."/>
            <person name="Grabherr M."/>
            <person name="Henrissat B."/>
            <person name="Houterman P.M."/>
            <person name="Kang S."/>
            <person name="Shim W.B."/>
            <person name="Woloshuk C."/>
            <person name="Xie X."/>
            <person name="Xu J.R."/>
            <person name="Antoniw J."/>
            <person name="Baker S.E."/>
            <person name="Bluhm B.H."/>
            <person name="Breakspear A."/>
            <person name="Brown D.W."/>
            <person name="Butchko R.A."/>
            <person name="Chapman S."/>
            <person name="Coulson R."/>
            <person name="Coutinho P.M."/>
            <person name="Danchin E.G."/>
            <person name="Diener A."/>
            <person name="Gale L.R."/>
            <person name="Gardiner D.M."/>
            <person name="Goff S."/>
            <person name="Hammond-Kosack K.E."/>
            <person name="Hilburn K."/>
            <person name="Hua-Van A."/>
            <person name="Jonkers W."/>
            <person name="Kazan K."/>
            <person name="Kodira C.D."/>
            <person name="Koehrsen M."/>
            <person name="Kumar L."/>
            <person name="Lee Y.H."/>
            <person name="Li L."/>
            <person name="Manners J.M."/>
            <person name="Miranda-Saavedra D."/>
            <person name="Mukherjee M."/>
            <person name="Park G."/>
            <person name="Park J."/>
            <person name="Park S.Y."/>
            <person name="Proctor R.H."/>
            <person name="Regev A."/>
            <person name="Ruiz-Roldan M.C."/>
            <person name="Sain D."/>
            <person name="Sakthikumar S."/>
            <person name="Sykes S."/>
            <person name="Schwartz D.C."/>
            <person name="Turgeon B.G."/>
            <person name="Wapinski I."/>
            <person name="Yoder O."/>
            <person name="Young S."/>
            <person name="Zeng Q."/>
            <person name="Zhou S."/>
            <person name="Galagan J."/>
            <person name="Cuomo C.A."/>
            <person name="Kistler H.C."/>
            <person name="Rep M."/>
        </authorList>
    </citation>
    <scope>NUCLEOTIDE SEQUENCE [LARGE SCALE GENOMIC DNA]</scope>
    <source>
        <strain evidence="2">4287</strain>
    </source>
</reference>
<protein>
    <submittedName>
        <fullName evidence="2">Uncharacterized protein</fullName>
    </submittedName>
</protein>
<keyword evidence="1" id="KW-1133">Transmembrane helix</keyword>
<dbReference type="AlphaFoldDB" id="A0A0J9V5V5"/>
<dbReference type="RefSeq" id="XP_018244964.1">
    <property type="nucleotide sequence ID" value="XM_018400056.1"/>
</dbReference>